<keyword evidence="4" id="KW-0255">Endonuclease</keyword>
<accession>A0AAE0L842</accession>
<feature type="domain" description="Reverse transcriptase RNase H-like" evidence="7">
    <location>
        <begin position="65"/>
        <end position="168"/>
    </location>
</feature>
<dbReference type="Gene3D" id="3.30.70.270">
    <property type="match status" value="1"/>
</dbReference>
<name>A0AAE0L842_9CHLO</name>
<organism evidence="8 9">
    <name type="scientific">Cymbomonas tetramitiformis</name>
    <dbReference type="NCBI Taxonomy" id="36881"/>
    <lineage>
        <taxon>Eukaryota</taxon>
        <taxon>Viridiplantae</taxon>
        <taxon>Chlorophyta</taxon>
        <taxon>Pyramimonadophyceae</taxon>
        <taxon>Pyramimonadales</taxon>
        <taxon>Pyramimonadaceae</taxon>
        <taxon>Cymbomonas</taxon>
    </lineage>
</organism>
<keyword evidence="5" id="KW-0378">Hydrolase</keyword>
<dbReference type="PANTHER" id="PTHR34072">
    <property type="entry name" value="ENZYMATIC POLYPROTEIN-RELATED"/>
    <property type="match status" value="1"/>
</dbReference>
<evidence type="ECO:0000259" key="7">
    <source>
        <dbReference type="Pfam" id="PF17917"/>
    </source>
</evidence>
<keyword evidence="1" id="KW-0808">Transferase</keyword>
<keyword evidence="2" id="KW-0548">Nucleotidyltransferase</keyword>
<dbReference type="Pfam" id="PF17917">
    <property type="entry name" value="RT_RNaseH"/>
    <property type="match status" value="1"/>
</dbReference>
<keyword evidence="6" id="KW-0695">RNA-directed DNA polymerase</keyword>
<keyword evidence="3" id="KW-0540">Nuclease</keyword>
<dbReference type="SUPFAM" id="SSF56672">
    <property type="entry name" value="DNA/RNA polymerases"/>
    <property type="match status" value="1"/>
</dbReference>
<evidence type="ECO:0000313" key="9">
    <source>
        <dbReference type="Proteomes" id="UP001190700"/>
    </source>
</evidence>
<dbReference type="GO" id="GO:0004519">
    <property type="term" value="F:endonuclease activity"/>
    <property type="evidence" value="ECO:0007669"/>
    <property type="project" value="UniProtKB-KW"/>
</dbReference>
<evidence type="ECO:0000256" key="1">
    <source>
        <dbReference type="ARBA" id="ARBA00022679"/>
    </source>
</evidence>
<reference evidence="8 9" key="1">
    <citation type="journal article" date="2015" name="Genome Biol. Evol.">
        <title>Comparative Genomics of a Bacterivorous Green Alga Reveals Evolutionary Causalities and Consequences of Phago-Mixotrophic Mode of Nutrition.</title>
        <authorList>
            <person name="Burns J.A."/>
            <person name="Paasch A."/>
            <person name="Narechania A."/>
            <person name="Kim E."/>
        </authorList>
    </citation>
    <scope>NUCLEOTIDE SEQUENCE [LARGE SCALE GENOMIC DNA]</scope>
    <source>
        <strain evidence="8 9">PLY_AMNH</strain>
    </source>
</reference>
<gene>
    <name evidence="8" type="ORF">CYMTET_16257</name>
</gene>
<dbReference type="InterPro" id="IPR041373">
    <property type="entry name" value="RT_RNaseH"/>
</dbReference>
<evidence type="ECO:0000256" key="5">
    <source>
        <dbReference type="ARBA" id="ARBA00022801"/>
    </source>
</evidence>
<evidence type="ECO:0000256" key="6">
    <source>
        <dbReference type="ARBA" id="ARBA00022918"/>
    </source>
</evidence>
<dbReference type="GO" id="GO:0016787">
    <property type="term" value="F:hydrolase activity"/>
    <property type="evidence" value="ECO:0007669"/>
    <property type="project" value="UniProtKB-KW"/>
</dbReference>
<keyword evidence="9" id="KW-1185">Reference proteome</keyword>
<dbReference type="CDD" id="cd09274">
    <property type="entry name" value="RNase_HI_RT_Ty3"/>
    <property type="match status" value="1"/>
</dbReference>
<dbReference type="EMBL" id="LGRX02007113">
    <property type="protein sequence ID" value="KAK3275626.1"/>
    <property type="molecule type" value="Genomic_DNA"/>
</dbReference>
<dbReference type="InterPro" id="IPR043502">
    <property type="entry name" value="DNA/RNA_pol_sf"/>
</dbReference>
<dbReference type="Proteomes" id="UP001190700">
    <property type="component" value="Unassembled WGS sequence"/>
</dbReference>
<evidence type="ECO:0000256" key="3">
    <source>
        <dbReference type="ARBA" id="ARBA00022722"/>
    </source>
</evidence>
<evidence type="ECO:0000313" key="8">
    <source>
        <dbReference type="EMBL" id="KAK3275626.1"/>
    </source>
</evidence>
<protein>
    <recommendedName>
        <fullName evidence="7">Reverse transcriptase RNase H-like domain-containing protein</fullName>
    </recommendedName>
</protein>
<sequence length="296" mass="33216">MNFYRIMAARIGKEDYSTMAWPLNCLLRKGNENIKAIWGKEHDDALAQLKKRLTEPGVVVRAYGPEKPLHLIPDWSGVGISVILGQKDDKGQDVIIAATSRTLSRSEAQYSSFYGEDLAVVYGVRSFRHYLHGVKFTLVTDHEPLTWLQRSQTLTGMYLRWQVSLQEFDYDIVHRAGSSHTNADVLSRYPRDSCLDPTGASLDPAANQSTALTASTFACLCARHPRNTANATMAYAVSAASWQYERRMGSRDRDPCTGEDLAAHHLGGYWACHSTYVDLNKECDDSLWSDVCEWVS</sequence>
<dbReference type="AlphaFoldDB" id="A0AAE0L842"/>
<dbReference type="InterPro" id="IPR043128">
    <property type="entry name" value="Rev_trsase/Diguanyl_cyclase"/>
</dbReference>
<evidence type="ECO:0000256" key="4">
    <source>
        <dbReference type="ARBA" id="ARBA00022759"/>
    </source>
</evidence>
<proteinExistence type="predicted"/>
<comment type="caution">
    <text evidence="8">The sequence shown here is derived from an EMBL/GenBank/DDBJ whole genome shotgun (WGS) entry which is preliminary data.</text>
</comment>
<evidence type="ECO:0000256" key="2">
    <source>
        <dbReference type="ARBA" id="ARBA00022695"/>
    </source>
</evidence>
<dbReference type="GO" id="GO:0003964">
    <property type="term" value="F:RNA-directed DNA polymerase activity"/>
    <property type="evidence" value="ECO:0007669"/>
    <property type="project" value="UniProtKB-KW"/>
</dbReference>